<keyword evidence="3" id="KW-1185">Reference proteome</keyword>
<feature type="transmembrane region" description="Helical" evidence="1">
    <location>
        <begin position="93"/>
        <end position="112"/>
    </location>
</feature>
<organism evidence="2 3">
    <name type="scientific">Colletotrichum musicola</name>
    <dbReference type="NCBI Taxonomy" id="2175873"/>
    <lineage>
        <taxon>Eukaryota</taxon>
        <taxon>Fungi</taxon>
        <taxon>Dikarya</taxon>
        <taxon>Ascomycota</taxon>
        <taxon>Pezizomycotina</taxon>
        <taxon>Sordariomycetes</taxon>
        <taxon>Hypocreomycetidae</taxon>
        <taxon>Glomerellales</taxon>
        <taxon>Glomerellaceae</taxon>
        <taxon>Colletotrichum</taxon>
        <taxon>Colletotrichum orchidearum species complex</taxon>
    </lineage>
</organism>
<reference evidence="2" key="1">
    <citation type="journal article" date="2020" name="Phytopathology">
        <title>Genome Sequence Resources of Colletotrichum truncatum, C. plurivorum, C. musicola, and C. sojae: Four Species Pathogenic to Soybean (Glycine max).</title>
        <authorList>
            <person name="Rogerio F."/>
            <person name="Boufleur T.R."/>
            <person name="Ciampi-Guillardi M."/>
            <person name="Sukno S.A."/>
            <person name="Thon M.R."/>
            <person name="Massola Junior N.S."/>
            <person name="Baroncelli R."/>
        </authorList>
    </citation>
    <scope>NUCLEOTIDE SEQUENCE</scope>
    <source>
        <strain evidence="2">LFN0074</strain>
    </source>
</reference>
<feature type="transmembrane region" description="Helical" evidence="1">
    <location>
        <begin position="21"/>
        <end position="41"/>
    </location>
</feature>
<dbReference type="PANTHER" id="PTHR35041:SF3">
    <property type="entry name" value="FORMYLMETHIONINE DEFORMYLASE-LIKE PROTEIN"/>
    <property type="match status" value="1"/>
</dbReference>
<proteinExistence type="predicted"/>
<feature type="transmembrane region" description="Helical" evidence="1">
    <location>
        <begin position="61"/>
        <end position="81"/>
    </location>
</feature>
<evidence type="ECO:0000313" key="3">
    <source>
        <dbReference type="Proteomes" id="UP000639643"/>
    </source>
</evidence>
<name>A0A8H6INS2_9PEZI</name>
<dbReference type="AlphaFoldDB" id="A0A8H6INS2"/>
<keyword evidence="1" id="KW-1133">Transmembrane helix</keyword>
<evidence type="ECO:0000256" key="1">
    <source>
        <dbReference type="SAM" id="Phobius"/>
    </source>
</evidence>
<evidence type="ECO:0000313" key="2">
    <source>
        <dbReference type="EMBL" id="KAF6788789.1"/>
    </source>
</evidence>
<gene>
    <name evidence="2" type="ORF">CMUS01_16366</name>
</gene>
<accession>A0A8H6INS2</accession>
<keyword evidence="1" id="KW-0472">Membrane</keyword>
<sequence length="302" mass="34127">MPTKKTWRARLFPTRDIWGSSWNMYAFSALGIGLAIAHDAFYRSLEGKIVHGDDQLLMLRYGKVLAFAAKASLVAAVLSAFREQLWATVRSRFLSIATLDDIFAAPYTPLSLLNWDFCSKGKVVVVLALYSWLSPLIVILTTNTLLVESALEVQRTVCPNVRSLNFSHEETDNHITGTKINGLYQMSLSIWNMSVSYDKRHLPDYFEYWIGASRQAEEVFLTATYSKRPLSNFDDTFKTCEKGWNCTVEIEFEGPAYRCQEISRGVEATDHVLQQESGNVESPIPYENLMPTGNFTYIAQAG</sequence>
<dbReference type="Proteomes" id="UP000639643">
    <property type="component" value="Unassembled WGS sequence"/>
</dbReference>
<comment type="caution">
    <text evidence="2">The sequence shown here is derived from an EMBL/GenBank/DDBJ whole genome shotgun (WGS) entry which is preliminary data.</text>
</comment>
<dbReference type="PANTHER" id="PTHR35041">
    <property type="entry name" value="MEDIATOR OF RNA POLYMERASE II TRANSCRIPTION SUBUNIT 1"/>
    <property type="match status" value="1"/>
</dbReference>
<feature type="transmembrane region" description="Helical" evidence="1">
    <location>
        <begin position="124"/>
        <end position="146"/>
    </location>
</feature>
<dbReference type="EMBL" id="WIGM01001800">
    <property type="protein sequence ID" value="KAF6788789.1"/>
    <property type="molecule type" value="Genomic_DNA"/>
</dbReference>
<keyword evidence="1" id="KW-0812">Transmembrane</keyword>
<protein>
    <submittedName>
        <fullName evidence="2">Uncharacterized protein</fullName>
    </submittedName>
</protein>
<dbReference type="OrthoDB" id="5340195at2759"/>